<feature type="signal peptide" evidence="8">
    <location>
        <begin position="1"/>
        <end position="24"/>
    </location>
</feature>
<dbReference type="Pfam" id="PF20142">
    <property type="entry name" value="Scaffold"/>
    <property type="match status" value="1"/>
</dbReference>
<keyword evidence="5 7" id="KW-0573">Peptidoglycan synthesis</keyword>
<dbReference type="CDD" id="cd16913">
    <property type="entry name" value="YkuD_like"/>
    <property type="match status" value="1"/>
</dbReference>
<keyword evidence="3" id="KW-0808">Transferase</keyword>
<keyword evidence="8" id="KW-0732">Signal</keyword>
<comment type="pathway">
    <text evidence="1 7">Cell wall biogenesis; peptidoglycan biosynthesis.</text>
</comment>
<feature type="active site" description="Nucleophile" evidence="7">
    <location>
        <position position="416"/>
    </location>
</feature>
<dbReference type="UniPathway" id="UPA00219"/>
<gene>
    <name evidence="10" type="ORF">SC1083_1427</name>
</gene>
<sequence length="507" mass="57371">MSTKSFKLTALALAMAFYVGNAVAEEMKPSEAGTEQTRAQTDLGLAQQQLALESKAEEERLAAEKKAEEARLAAEKQVLAEQGLAERIGETKLQFKPLIAKIYAENNFMPLWQDEKAKQQFLRDYALMVASGISKRSANALNAVSQSADKEAFVQDVILTDAFLDYLFYANNVKKSAQKWLYSENSYKASKPDENQVDSWLSAVKNNDVFAFVNNLSSENPLFKQTLAKVENLILNGKLDKNGINELHRFAINAQRLRILPEFDNGIFVNVPSYQLNYYRDGKLVLNSRVIVGTNKRKTPVMFSRLSNVVVNPPWNAPTRLINEDIIPKVCRDPSYIYRNGYTIIDGKGNTIDPYTIDWENMTAKKFPYRLRQVPSDNSALGNYKFNMPSSDAIYLHDTPKRSLFGNKRRDLSSGCVRVEKSEELATVLLKEAGWTAERKQSVLKSRKTTSVTVKSNNPVFLYYVTAWVDKGQVHTLPDVYGYDKAPNLSYIDWDILKKYLQPLASN</sequence>
<evidence type="ECO:0000259" key="9">
    <source>
        <dbReference type="PROSITE" id="PS52029"/>
    </source>
</evidence>
<evidence type="ECO:0000256" key="8">
    <source>
        <dbReference type="SAM" id="SignalP"/>
    </source>
</evidence>
<proteinExistence type="inferred from homology"/>
<evidence type="ECO:0000256" key="3">
    <source>
        <dbReference type="ARBA" id="ARBA00022679"/>
    </source>
</evidence>
<dbReference type="SUPFAM" id="SSF141523">
    <property type="entry name" value="L,D-transpeptidase catalytic domain-like"/>
    <property type="match status" value="1"/>
</dbReference>
<accession>G4A9B7</accession>
<dbReference type="InterPro" id="IPR038063">
    <property type="entry name" value="Transpep_catalytic_dom"/>
</dbReference>
<name>G4A9B7_AGGAC</name>
<dbReference type="InterPro" id="IPR005490">
    <property type="entry name" value="LD_TPept_cat_dom"/>
</dbReference>
<dbReference type="PANTHER" id="PTHR41533">
    <property type="entry name" value="L,D-TRANSPEPTIDASE HI_1667-RELATED"/>
    <property type="match status" value="1"/>
</dbReference>
<dbReference type="GO" id="GO:0008360">
    <property type="term" value="P:regulation of cell shape"/>
    <property type="evidence" value="ECO:0007669"/>
    <property type="project" value="UniProtKB-UniRule"/>
</dbReference>
<evidence type="ECO:0000313" key="10">
    <source>
        <dbReference type="EMBL" id="EGY33538.1"/>
    </source>
</evidence>
<dbReference type="AlphaFoldDB" id="G4A9B7"/>
<evidence type="ECO:0000256" key="1">
    <source>
        <dbReference type="ARBA" id="ARBA00004752"/>
    </source>
</evidence>
<dbReference type="PROSITE" id="PS52029">
    <property type="entry name" value="LD_TPASE"/>
    <property type="match status" value="1"/>
</dbReference>
<dbReference type="PATRIC" id="fig|907488.3.peg.1391"/>
<dbReference type="InterPro" id="IPR052905">
    <property type="entry name" value="LD-transpeptidase_YkuD-like"/>
</dbReference>
<dbReference type="PANTHER" id="PTHR41533:SF1">
    <property type="entry name" value="L,D-TRANSPEPTIDASE YCBB-RELATED"/>
    <property type="match status" value="1"/>
</dbReference>
<dbReference type="InterPro" id="IPR045380">
    <property type="entry name" value="LD_TPept_scaffold_dom"/>
</dbReference>
<feature type="domain" description="L,D-TPase catalytic" evidence="9">
    <location>
        <begin position="265"/>
        <end position="455"/>
    </location>
</feature>
<dbReference type="GO" id="GO:0016740">
    <property type="term" value="F:transferase activity"/>
    <property type="evidence" value="ECO:0007669"/>
    <property type="project" value="UniProtKB-KW"/>
</dbReference>
<evidence type="ECO:0000256" key="5">
    <source>
        <dbReference type="ARBA" id="ARBA00022984"/>
    </source>
</evidence>
<feature type="active site" description="Proton donor/acceptor" evidence="7">
    <location>
        <position position="397"/>
    </location>
</feature>
<evidence type="ECO:0000256" key="2">
    <source>
        <dbReference type="ARBA" id="ARBA00005992"/>
    </source>
</evidence>
<keyword evidence="4 7" id="KW-0133">Cell shape</keyword>
<evidence type="ECO:0000256" key="6">
    <source>
        <dbReference type="ARBA" id="ARBA00023316"/>
    </source>
</evidence>
<organism evidence="10 11">
    <name type="scientific">Aggregatibacter actinomycetemcomitans serotype e str. SC1083</name>
    <dbReference type="NCBI Taxonomy" id="907488"/>
    <lineage>
        <taxon>Bacteria</taxon>
        <taxon>Pseudomonadati</taxon>
        <taxon>Pseudomonadota</taxon>
        <taxon>Gammaproteobacteria</taxon>
        <taxon>Pasteurellales</taxon>
        <taxon>Pasteurellaceae</taxon>
        <taxon>Aggregatibacter</taxon>
    </lineage>
</organism>
<dbReference type="GO" id="GO:0009252">
    <property type="term" value="P:peptidoglycan biosynthetic process"/>
    <property type="evidence" value="ECO:0007669"/>
    <property type="project" value="UniProtKB-UniPathway"/>
</dbReference>
<evidence type="ECO:0000256" key="7">
    <source>
        <dbReference type="PROSITE-ProRule" id="PRU01373"/>
    </source>
</evidence>
<dbReference type="SMR" id="G4A9B7"/>
<dbReference type="EMBL" id="AEJM01000025">
    <property type="protein sequence ID" value="EGY33538.1"/>
    <property type="molecule type" value="Genomic_DNA"/>
</dbReference>
<dbReference type="RefSeq" id="WP_005558066.1">
    <property type="nucleotide sequence ID" value="NZ_AEJM01000025.1"/>
</dbReference>
<evidence type="ECO:0000256" key="4">
    <source>
        <dbReference type="ARBA" id="ARBA00022960"/>
    </source>
</evidence>
<evidence type="ECO:0000313" key="11">
    <source>
        <dbReference type="Proteomes" id="UP000005508"/>
    </source>
</evidence>
<dbReference type="GO" id="GO:0071555">
    <property type="term" value="P:cell wall organization"/>
    <property type="evidence" value="ECO:0007669"/>
    <property type="project" value="UniProtKB-UniRule"/>
</dbReference>
<dbReference type="Gene3D" id="2.40.440.10">
    <property type="entry name" value="L,D-transpeptidase catalytic domain-like"/>
    <property type="match status" value="1"/>
</dbReference>
<protein>
    <submittedName>
        <fullName evidence="10">Periplasmic protein</fullName>
    </submittedName>
</protein>
<dbReference type="GO" id="GO:0004180">
    <property type="term" value="F:carboxypeptidase activity"/>
    <property type="evidence" value="ECO:0007669"/>
    <property type="project" value="UniProtKB-ARBA"/>
</dbReference>
<dbReference type="Pfam" id="PF03734">
    <property type="entry name" value="YkuD"/>
    <property type="match status" value="1"/>
</dbReference>
<keyword evidence="6 7" id="KW-0961">Cell wall biogenesis/degradation</keyword>
<comment type="caution">
    <text evidence="10">The sequence shown here is derived from an EMBL/GenBank/DDBJ whole genome shotgun (WGS) entry which is preliminary data.</text>
</comment>
<reference evidence="10 11" key="1">
    <citation type="submission" date="2010-10" db="EMBL/GenBank/DDBJ databases">
        <authorList>
            <person name="Chen C."/>
            <person name="Kittichotirat W."/>
            <person name="Asikainen S."/>
            <person name="Bumgarner R."/>
        </authorList>
    </citation>
    <scope>NUCLEOTIDE SEQUENCE [LARGE SCALE GENOMIC DNA]</scope>
    <source>
        <strain evidence="10 11">SC1083</strain>
    </source>
</reference>
<comment type="similarity">
    <text evidence="2">Belongs to the YkuD family.</text>
</comment>
<feature type="chain" id="PRO_5003461197" evidence="8">
    <location>
        <begin position="25"/>
        <end position="507"/>
    </location>
</feature>
<dbReference type="Proteomes" id="UP000005508">
    <property type="component" value="Unassembled WGS sequence"/>
</dbReference>